<reference evidence="2 3" key="1">
    <citation type="journal article" date="2017" name="Int. J. Parasitol.">
        <title>The genome of the protozoan parasite Cystoisospora suis and a reverse vaccinology approach to identify vaccine candidates.</title>
        <authorList>
            <person name="Palmieri N."/>
            <person name="Shrestha A."/>
            <person name="Ruttkowski B."/>
            <person name="Beck T."/>
            <person name="Vogl C."/>
            <person name="Tomley F."/>
            <person name="Blake D.P."/>
            <person name="Joachim A."/>
        </authorList>
    </citation>
    <scope>NUCLEOTIDE SEQUENCE [LARGE SCALE GENOMIC DNA]</scope>
    <source>
        <strain evidence="2 3">Wien I</strain>
    </source>
</reference>
<organism evidence="2 3">
    <name type="scientific">Cystoisospora suis</name>
    <dbReference type="NCBI Taxonomy" id="483139"/>
    <lineage>
        <taxon>Eukaryota</taxon>
        <taxon>Sar</taxon>
        <taxon>Alveolata</taxon>
        <taxon>Apicomplexa</taxon>
        <taxon>Conoidasida</taxon>
        <taxon>Coccidia</taxon>
        <taxon>Eucoccidiorida</taxon>
        <taxon>Eimeriorina</taxon>
        <taxon>Sarcocystidae</taxon>
        <taxon>Cystoisospora</taxon>
    </lineage>
</organism>
<dbReference type="Proteomes" id="UP000221165">
    <property type="component" value="Unassembled WGS sequence"/>
</dbReference>
<name>A0A2C6LEV2_9APIC</name>
<feature type="region of interest" description="Disordered" evidence="1">
    <location>
        <begin position="1"/>
        <end position="46"/>
    </location>
</feature>
<sequence>MHPSNRLPPAPPVLQGLRSEHSEGARLRCSAPALERKRSASTSAKL</sequence>
<feature type="non-terminal residue" evidence="2">
    <location>
        <position position="46"/>
    </location>
</feature>
<dbReference type="VEuPathDB" id="ToxoDB:CSUI_000957"/>
<proteinExistence type="predicted"/>
<keyword evidence="3" id="KW-1185">Reference proteome</keyword>
<dbReference type="AlphaFoldDB" id="A0A2C6LEV2"/>
<evidence type="ECO:0000313" key="2">
    <source>
        <dbReference type="EMBL" id="PHJ25176.1"/>
    </source>
</evidence>
<dbReference type="GeneID" id="94424374"/>
<dbReference type="EMBL" id="MIGC01000378">
    <property type="protein sequence ID" value="PHJ25176.1"/>
    <property type="molecule type" value="Genomic_DNA"/>
</dbReference>
<feature type="compositionally biased region" description="Pro residues" evidence="1">
    <location>
        <begin position="1"/>
        <end position="12"/>
    </location>
</feature>
<protein>
    <submittedName>
        <fullName evidence="2">Uncharacterized protein</fullName>
    </submittedName>
</protein>
<evidence type="ECO:0000313" key="3">
    <source>
        <dbReference type="Proteomes" id="UP000221165"/>
    </source>
</evidence>
<dbReference type="RefSeq" id="XP_067926848.1">
    <property type="nucleotide sequence ID" value="XM_068061163.1"/>
</dbReference>
<comment type="caution">
    <text evidence="2">The sequence shown here is derived from an EMBL/GenBank/DDBJ whole genome shotgun (WGS) entry which is preliminary data.</text>
</comment>
<accession>A0A2C6LEV2</accession>
<gene>
    <name evidence="2" type="ORF">CSUI_000957</name>
</gene>
<evidence type="ECO:0000256" key="1">
    <source>
        <dbReference type="SAM" id="MobiDB-lite"/>
    </source>
</evidence>